<dbReference type="InterPro" id="IPR013128">
    <property type="entry name" value="Peptidase_C1A"/>
</dbReference>
<dbReference type="GO" id="GO:0008234">
    <property type="term" value="F:cysteine-type peptidase activity"/>
    <property type="evidence" value="ECO:0007669"/>
    <property type="project" value="UniProtKB-KW"/>
</dbReference>
<keyword evidence="2" id="KW-0645">Protease</keyword>
<dbReference type="EMBL" id="JADFTS010000008">
    <property type="protein sequence ID" value="KAF9593509.1"/>
    <property type="molecule type" value="Genomic_DNA"/>
</dbReference>
<dbReference type="Pfam" id="PF08246">
    <property type="entry name" value="Inhibitor_I29"/>
    <property type="match status" value="1"/>
</dbReference>
<dbReference type="InterPro" id="IPR038765">
    <property type="entry name" value="Papain-like_cys_pep_sf"/>
</dbReference>
<sequence length="351" mass="38237">MAATWQSINFVSVGLIILSLWVCQVICRTLPDTSMVERHEQWMALHGRIYTEATEKDMRFKKFQENVAYIESVNNAGNRPYKLSVNKFADLTNEEFKAVRNGYKRTSSLEKSSDGLLSFRHANVSVVPSSMDWRKKGAVTPVKDQGECGSCWAFSAVAATEGINQLKRGKLISLSVQELVDCDVKGEDHGCQGGFMGDAFQFIQQNKGLAAEATYPYKGVHSTCNKAASHAAKKAASHAAQIKGYENVPVNSEKALLKAVASQPVSVAIDAGGFDFQFYSSGVFTGECGTDLNHAVTAVGYGVSVDGTKYWLVKNSWGSGWGENGYIRMQRDVSAMEGLCGIAMNASYPTL</sequence>
<dbReference type="GO" id="GO:0006508">
    <property type="term" value="P:proteolysis"/>
    <property type="evidence" value="ECO:0007669"/>
    <property type="project" value="UniProtKB-KW"/>
</dbReference>
<keyword evidence="5" id="KW-0788">Thiol protease</keyword>
<evidence type="ECO:0000256" key="7">
    <source>
        <dbReference type="SAM" id="SignalP"/>
    </source>
</evidence>
<reference evidence="10 11" key="1">
    <citation type="submission" date="2020-10" db="EMBL/GenBank/DDBJ databases">
        <title>The Coptis chinensis genome and diversification of protoberbering-type alkaloids.</title>
        <authorList>
            <person name="Wang B."/>
            <person name="Shu S."/>
            <person name="Song C."/>
            <person name="Liu Y."/>
        </authorList>
    </citation>
    <scope>NUCLEOTIDE SEQUENCE [LARGE SCALE GENOMIC DNA]</scope>
    <source>
        <strain evidence="10">HL-2020</strain>
        <tissue evidence="10">Leaf</tissue>
    </source>
</reference>
<dbReference type="PRINTS" id="PR00705">
    <property type="entry name" value="PAPAIN"/>
</dbReference>
<gene>
    <name evidence="10" type="ORF">IFM89_024002</name>
</gene>
<evidence type="ECO:0000313" key="10">
    <source>
        <dbReference type="EMBL" id="KAF9593509.1"/>
    </source>
</evidence>
<dbReference type="PROSITE" id="PS00640">
    <property type="entry name" value="THIOL_PROTEASE_ASN"/>
    <property type="match status" value="1"/>
</dbReference>
<organism evidence="10 11">
    <name type="scientific">Coptis chinensis</name>
    <dbReference type="NCBI Taxonomy" id="261450"/>
    <lineage>
        <taxon>Eukaryota</taxon>
        <taxon>Viridiplantae</taxon>
        <taxon>Streptophyta</taxon>
        <taxon>Embryophyta</taxon>
        <taxon>Tracheophyta</taxon>
        <taxon>Spermatophyta</taxon>
        <taxon>Magnoliopsida</taxon>
        <taxon>Ranunculales</taxon>
        <taxon>Ranunculaceae</taxon>
        <taxon>Coptidoideae</taxon>
        <taxon>Coptis</taxon>
    </lineage>
</organism>
<name>A0A835H7I7_9MAGN</name>
<evidence type="ECO:0000256" key="4">
    <source>
        <dbReference type="ARBA" id="ARBA00022801"/>
    </source>
</evidence>
<dbReference type="PROSITE" id="PS00139">
    <property type="entry name" value="THIOL_PROTEASE_CYS"/>
    <property type="match status" value="1"/>
</dbReference>
<evidence type="ECO:0000259" key="8">
    <source>
        <dbReference type="SMART" id="SM00645"/>
    </source>
</evidence>
<dbReference type="Pfam" id="PF00112">
    <property type="entry name" value="Peptidase_C1"/>
    <property type="match status" value="1"/>
</dbReference>
<keyword evidence="3 7" id="KW-0732">Signal</keyword>
<keyword evidence="11" id="KW-1185">Reference proteome</keyword>
<feature type="signal peptide" evidence="7">
    <location>
        <begin position="1"/>
        <end position="27"/>
    </location>
</feature>
<feature type="domain" description="Peptidase C1A papain C-terminal" evidence="8">
    <location>
        <begin position="127"/>
        <end position="350"/>
    </location>
</feature>
<proteinExistence type="inferred from homology"/>
<dbReference type="PANTHER" id="PTHR12411">
    <property type="entry name" value="CYSTEINE PROTEASE FAMILY C1-RELATED"/>
    <property type="match status" value="1"/>
</dbReference>
<evidence type="ECO:0000256" key="2">
    <source>
        <dbReference type="ARBA" id="ARBA00022670"/>
    </source>
</evidence>
<dbReference type="Gene3D" id="3.90.70.10">
    <property type="entry name" value="Cysteine proteinases"/>
    <property type="match status" value="1"/>
</dbReference>
<dbReference type="SUPFAM" id="SSF54001">
    <property type="entry name" value="Cysteine proteinases"/>
    <property type="match status" value="1"/>
</dbReference>
<evidence type="ECO:0000256" key="1">
    <source>
        <dbReference type="ARBA" id="ARBA00008455"/>
    </source>
</evidence>
<dbReference type="PROSITE" id="PS00639">
    <property type="entry name" value="THIOL_PROTEASE_HIS"/>
    <property type="match status" value="1"/>
</dbReference>
<dbReference type="InterPro" id="IPR025660">
    <property type="entry name" value="Pept_his_AS"/>
</dbReference>
<evidence type="ECO:0000259" key="9">
    <source>
        <dbReference type="SMART" id="SM00848"/>
    </source>
</evidence>
<dbReference type="InterPro" id="IPR000668">
    <property type="entry name" value="Peptidase_C1A_C"/>
</dbReference>
<dbReference type="SMART" id="SM00848">
    <property type="entry name" value="Inhibitor_I29"/>
    <property type="match status" value="1"/>
</dbReference>
<accession>A0A835H7I7</accession>
<evidence type="ECO:0000256" key="3">
    <source>
        <dbReference type="ARBA" id="ARBA00022729"/>
    </source>
</evidence>
<feature type="chain" id="PRO_5032799205" evidence="7">
    <location>
        <begin position="28"/>
        <end position="351"/>
    </location>
</feature>
<dbReference type="AlphaFoldDB" id="A0A835H7I7"/>
<comment type="caution">
    <text evidence="10">The sequence shown here is derived from an EMBL/GenBank/DDBJ whole genome shotgun (WGS) entry which is preliminary data.</text>
</comment>
<dbReference type="InterPro" id="IPR025661">
    <property type="entry name" value="Pept_asp_AS"/>
</dbReference>
<keyword evidence="6" id="KW-1015">Disulfide bond</keyword>
<feature type="domain" description="Cathepsin propeptide inhibitor" evidence="9">
    <location>
        <begin position="39"/>
        <end position="96"/>
    </location>
</feature>
<evidence type="ECO:0000256" key="5">
    <source>
        <dbReference type="ARBA" id="ARBA00022807"/>
    </source>
</evidence>
<comment type="similarity">
    <text evidence="1">Belongs to the peptidase C1 family.</text>
</comment>
<keyword evidence="4" id="KW-0378">Hydrolase</keyword>
<protein>
    <submittedName>
        <fullName evidence="10">Uncharacterized protein</fullName>
    </submittedName>
</protein>
<evidence type="ECO:0000256" key="6">
    <source>
        <dbReference type="ARBA" id="ARBA00023157"/>
    </source>
</evidence>
<dbReference type="FunFam" id="3.90.70.10:FF:000023">
    <property type="entry name" value="Senescence-specific cysteine protease SAG39"/>
    <property type="match status" value="1"/>
</dbReference>
<dbReference type="InterPro" id="IPR000169">
    <property type="entry name" value="Pept_cys_AS"/>
</dbReference>
<dbReference type="OrthoDB" id="10253408at2759"/>
<dbReference type="Proteomes" id="UP000631114">
    <property type="component" value="Unassembled WGS sequence"/>
</dbReference>
<dbReference type="CDD" id="cd02248">
    <property type="entry name" value="Peptidase_C1A"/>
    <property type="match status" value="1"/>
</dbReference>
<dbReference type="SMART" id="SM00645">
    <property type="entry name" value="Pept_C1"/>
    <property type="match status" value="1"/>
</dbReference>
<dbReference type="InterPro" id="IPR013201">
    <property type="entry name" value="Prot_inhib_I29"/>
</dbReference>
<evidence type="ECO:0000313" key="11">
    <source>
        <dbReference type="Proteomes" id="UP000631114"/>
    </source>
</evidence>
<dbReference type="InterPro" id="IPR039417">
    <property type="entry name" value="Peptidase_C1A_papain-like"/>
</dbReference>